<dbReference type="Gene3D" id="3.40.50.450">
    <property type="match status" value="1"/>
</dbReference>
<dbReference type="EMBL" id="CP121671">
    <property type="protein sequence ID" value="WFT74147.1"/>
    <property type="molecule type" value="Genomic_DNA"/>
</dbReference>
<proteinExistence type="predicted"/>
<evidence type="ECO:0000313" key="1">
    <source>
        <dbReference type="EMBL" id="WFT74147.1"/>
    </source>
</evidence>
<organism evidence="1 2">
    <name type="scientific">Halobacillus naozhouensis</name>
    <dbReference type="NCBI Taxonomy" id="554880"/>
    <lineage>
        <taxon>Bacteria</taxon>
        <taxon>Bacillati</taxon>
        <taxon>Bacillota</taxon>
        <taxon>Bacilli</taxon>
        <taxon>Bacillales</taxon>
        <taxon>Bacillaceae</taxon>
        <taxon>Halobacillus</taxon>
    </lineage>
</organism>
<dbReference type="Pfam" id="PF05014">
    <property type="entry name" value="Nuc_deoxyrib_tr"/>
    <property type="match status" value="1"/>
</dbReference>
<gene>
    <name evidence="1" type="ORF">P9989_17525</name>
</gene>
<dbReference type="RefSeq" id="WP_283076151.1">
    <property type="nucleotide sequence ID" value="NZ_CP121671.1"/>
</dbReference>
<protein>
    <submittedName>
        <fullName evidence="1">Nucleoside 2-deoxyribosyltransferase</fullName>
    </submittedName>
</protein>
<name>A0ABY8IVD3_9BACI</name>
<dbReference type="InterPro" id="IPR007710">
    <property type="entry name" value="Nucleoside_deoxyribTrfase"/>
</dbReference>
<keyword evidence="2" id="KW-1185">Reference proteome</keyword>
<accession>A0ABY8IVD3</accession>
<dbReference type="SUPFAM" id="SSF52309">
    <property type="entry name" value="N-(deoxy)ribosyltransferase-like"/>
    <property type="match status" value="1"/>
</dbReference>
<evidence type="ECO:0000313" key="2">
    <source>
        <dbReference type="Proteomes" id="UP001221597"/>
    </source>
</evidence>
<sequence>MKFYIASSFKNIDKVRYVSEQLKAQGYVHTYDWTQHEKASTLEDLKQIGQQEMNAVAESDFIVVLLPAGKGSHIELGIALGLNKKVILYSPNNEINNFTTTSTFYHLSEVEKFIGSLDGLVEFLKSSAEKTFNYTKDKLI</sequence>
<dbReference type="Proteomes" id="UP001221597">
    <property type="component" value="Chromosome"/>
</dbReference>
<reference evidence="1 2" key="1">
    <citation type="submission" date="2023-04" db="EMBL/GenBank/DDBJ databases">
        <title>Genome sequence of Halobacillus naozhouensis KACC 21980.</title>
        <authorList>
            <person name="Kim S."/>
            <person name="Heo J."/>
            <person name="Kwon S.-W."/>
        </authorList>
    </citation>
    <scope>NUCLEOTIDE SEQUENCE [LARGE SCALE GENOMIC DNA]</scope>
    <source>
        <strain evidence="1 2">KCTC 13234</strain>
    </source>
</reference>